<reference evidence="2 3" key="1">
    <citation type="submission" date="2016-05" db="EMBL/GenBank/DDBJ databases">
        <title>Single-cell genome of chain-forming Candidatus Thiomargarita nelsonii and comparison to other large sulfur-oxidizing bacteria.</title>
        <authorList>
            <person name="Winkel M."/>
            <person name="Salman V."/>
            <person name="Woyke T."/>
            <person name="Schulz-Vogt H."/>
            <person name="Richter M."/>
            <person name="Flood B."/>
            <person name="Bailey J."/>
            <person name="Amann R."/>
            <person name="Mussmann M."/>
        </authorList>
    </citation>
    <scope>NUCLEOTIDE SEQUENCE [LARGE SCALE GENOMIC DNA]</scope>
    <source>
        <strain evidence="2 3">THI036</strain>
    </source>
</reference>
<dbReference type="Proteomes" id="UP000076962">
    <property type="component" value="Unassembled WGS sequence"/>
</dbReference>
<organism evidence="2 3">
    <name type="scientific">Candidatus Thiomargarita nelsonii</name>
    <dbReference type="NCBI Taxonomy" id="1003181"/>
    <lineage>
        <taxon>Bacteria</taxon>
        <taxon>Pseudomonadati</taxon>
        <taxon>Pseudomonadota</taxon>
        <taxon>Gammaproteobacteria</taxon>
        <taxon>Thiotrichales</taxon>
        <taxon>Thiotrichaceae</taxon>
        <taxon>Thiomargarita</taxon>
    </lineage>
</organism>
<accession>A0A176S5X9</accession>
<sequence>MIKKLKTIFVVFITIFSTVFLLELIGQNFIFKGQLYFINNVDHRLMPNEAPDINSDGIRSFSESDRFRQEDLNIIFLGDSFIFGLGLPYNKSIPYQFEEKARKRHPNQQINVANFGWTSSSPLLSYRLLKDIGKKYNPDIVILAIDMTDFHDDIKYLILLEKKGIYQLVDYIPISFLVLKKIMEKVAILDPVYEWAYDLPRKMFFITEKPLSETRPYFSYIQQNIEDINTFSKKELNNAKFILMILPRSYQYSDKESPNNWEKNEYEILGQYSHEPFKYFESIKNEVDYPIHSLLPDFQNTTIFPTCFDHDPHWNEEGARIAAEAIYKYCLEEGCFK</sequence>
<gene>
    <name evidence="2" type="ORF">THIOM_000761</name>
</gene>
<comment type="caution">
    <text evidence="2">The sequence shown here is derived from an EMBL/GenBank/DDBJ whole genome shotgun (WGS) entry which is preliminary data.</text>
</comment>
<dbReference type="SUPFAM" id="SSF52266">
    <property type="entry name" value="SGNH hydrolase"/>
    <property type="match status" value="1"/>
</dbReference>
<evidence type="ECO:0000313" key="2">
    <source>
        <dbReference type="EMBL" id="OAD23410.1"/>
    </source>
</evidence>
<keyword evidence="1" id="KW-0472">Membrane</keyword>
<name>A0A176S5X9_9GAMM</name>
<evidence type="ECO:0000256" key="1">
    <source>
        <dbReference type="SAM" id="Phobius"/>
    </source>
</evidence>
<dbReference type="EMBL" id="LUTY01000385">
    <property type="protein sequence ID" value="OAD23410.1"/>
    <property type="molecule type" value="Genomic_DNA"/>
</dbReference>
<feature type="transmembrane region" description="Helical" evidence="1">
    <location>
        <begin position="7"/>
        <end position="26"/>
    </location>
</feature>
<keyword evidence="3" id="KW-1185">Reference proteome</keyword>
<protein>
    <recommendedName>
        <fullName evidence="4">AlgX/AlgJ SGNH hydrolase-like domain-containing protein</fullName>
    </recommendedName>
</protein>
<dbReference type="Gene3D" id="3.40.50.1110">
    <property type="entry name" value="SGNH hydrolase"/>
    <property type="match status" value="1"/>
</dbReference>
<evidence type="ECO:0008006" key="4">
    <source>
        <dbReference type="Google" id="ProtNLM"/>
    </source>
</evidence>
<evidence type="ECO:0000313" key="3">
    <source>
        <dbReference type="Proteomes" id="UP000076962"/>
    </source>
</evidence>
<dbReference type="GO" id="GO:0016788">
    <property type="term" value="F:hydrolase activity, acting on ester bonds"/>
    <property type="evidence" value="ECO:0007669"/>
    <property type="project" value="UniProtKB-ARBA"/>
</dbReference>
<proteinExistence type="predicted"/>
<dbReference type="InterPro" id="IPR036514">
    <property type="entry name" value="SGNH_hydro_sf"/>
</dbReference>
<keyword evidence="1" id="KW-1133">Transmembrane helix</keyword>
<dbReference type="CDD" id="cd00229">
    <property type="entry name" value="SGNH_hydrolase"/>
    <property type="match status" value="1"/>
</dbReference>
<dbReference type="AlphaFoldDB" id="A0A176S5X9"/>
<keyword evidence="1" id="KW-0812">Transmembrane</keyword>